<evidence type="ECO:0000256" key="7">
    <source>
        <dbReference type="ARBA" id="ARBA00023136"/>
    </source>
</evidence>
<dbReference type="PROSITE" id="PS50089">
    <property type="entry name" value="ZF_RING_2"/>
    <property type="match status" value="1"/>
</dbReference>
<evidence type="ECO:0000259" key="11">
    <source>
        <dbReference type="PROSITE" id="PS50089"/>
    </source>
</evidence>
<evidence type="ECO:0000313" key="12">
    <source>
        <dbReference type="EMBL" id="CAI2375437.1"/>
    </source>
</evidence>
<accession>A0AAD1XML4</accession>
<evidence type="ECO:0000256" key="9">
    <source>
        <dbReference type="SAM" id="MobiDB-lite"/>
    </source>
</evidence>
<keyword evidence="5" id="KW-0862">Zinc</keyword>
<dbReference type="SUPFAM" id="SSF57850">
    <property type="entry name" value="RING/U-box"/>
    <property type="match status" value="1"/>
</dbReference>
<evidence type="ECO:0000313" key="13">
    <source>
        <dbReference type="Proteomes" id="UP001295684"/>
    </source>
</evidence>
<dbReference type="Proteomes" id="UP001295684">
    <property type="component" value="Unassembled WGS sequence"/>
</dbReference>
<keyword evidence="13" id="KW-1185">Reference proteome</keyword>
<dbReference type="SMART" id="SM00184">
    <property type="entry name" value="RING"/>
    <property type="match status" value="1"/>
</dbReference>
<dbReference type="InterPro" id="IPR001841">
    <property type="entry name" value="Znf_RING"/>
</dbReference>
<keyword evidence="7 10" id="KW-0472">Membrane</keyword>
<dbReference type="EMBL" id="CAMPGE010016917">
    <property type="protein sequence ID" value="CAI2375437.1"/>
    <property type="molecule type" value="Genomic_DNA"/>
</dbReference>
<name>A0AAD1XML4_EUPCR</name>
<evidence type="ECO:0000256" key="2">
    <source>
        <dbReference type="ARBA" id="ARBA00022692"/>
    </source>
</evidence>
<dbReference type="PANTHER" id="PTHR46539">
    <property type="entry name" value="E3 UBIQUITIN-PROTEIN LIGASE ATL42"/>
    <property type="match status" value="1"/>
</dbReference>
<reference evidence="12" key="1">
    <citation type="submission" date="2023-07" db="EMBL/GenBank/DDBJ databases">
        <authorList>
            <consortium name="AG Swart"/>
            <person name="Singh M."/>
            <person name="Singh A."/>
            <person name="Seah K."/>
            <person name="Emmerich C."/>
        </authorList>
    </citation>
    <scope>NUCLEOTIDE SEQUENCE</scope>
    <source>
        <strain evidence="12">DP1</strain>
    </source>
</reference>
<sequence length="339" mass="39107">MELSLQLGTHASRAGHLELTEQHRAYNSVMVEEAKERNPDEPPEEPLVESEGPLQEQNISVHNDLLLRQNIGNGQPEQDHYYLYYQQQRSESERRAFLSAAVFRAIYETVYLTPVLALYILNSGKDCGTSLKALVFSEIMLRLFCFNIIRFPLLIFSKRSAYLLCAYKIFAILKFFLMFLWCTLFIILFWISKPDCMKKGSLLFVASLLVLAQCVMELVMKIFLFSYLIILAATHRLNPEMRALSKMRLSPRLITKIITKLKFLQLKDAELDKNQDICCICLENFQDDPDAIFLPCNKKHIFHYPCISEWVLTQPSCPMCKSVLSAKAIEGAIKELRSK</sequence>
<feature type="transmembrane region" description="Helical" evidence="10">
    <location>
        <begin position="203"/>
        <end position="232"/>
    </location>
</feature>
<evidence type="ECO:0000256" key="6">
    <source>
        <dbReference type="ARBA" id="ARBA00022989"/>
    </source>
</evidence>
<keyword evidence="4 8" id="KW-0863">Zinc-finger</keyword>
<keyword evidence="2 10" id="KW-0812">Transmembrane</keyword>
<evidence type="ECO:0000256" key="5">
    <source>
        <dbReference type="ARBA" id="ARBA00022833"/>
    </source>
</evidence>
<keyword evidence="6 10" id="KW-1133">Transmembrane helix</keyword>
<dbReference type="InterPro" id="IPR013083">
    <property type="entry name" value="Znf_RING/FYVE/PHD"/>
</dbReference>
<evidence type="ECO:0000256" key="4">
    <source>
        <dbReference type="ARBA" id="ARBA00022771"/>
    </source>
</evidence>
<dbReference type="PANTHER" id="PTHR46539:SF1">
    <property type="entry name" value="E3 UBIQUITIN-PROTEIN LIGASE ATL42"/>
    <property type="match status" value="1"/>
</dbReference>
<dbReference type="Gene3D" id="3.30.40.10">
    <property type="entry name" value="Zinc/RING finger domain, C3HC4 (zinc finger)"/>
    <property type="match status" value="1"/>
</dbReference>
<organism evidence="12 13">
    <name type="scientific">Euplotes crassus</name>
    <dbReference type="NCBI Taxonomy" id="5936"/>
    <lineage>
        <taxon>Eukaryota</taxon>
        <taxon>Sar</taxon>
        <taxon>Alveolata</taxon>
        <taxon>Ciliophora</taxon>
        <taxon>Intramacronucleata</taxon>
        <taxon>Spirotrichea</taxon>
        <taxon>Hypotrichia</taxon>
        <taxon>Euplotida</taxon>
        <taxon>Euplotidae</taxon>
        <taxon>Moneuplotes</taxon>
    </lineage>
</organism>
<feature type="region of interest" description="Disordered" evidence="9">
    <location>
        <begin position="32"/>
        <end position="52"/>
    </location>
</feature>
<dbReference type="GO" id="GO:0008270">
    <property type="term" value="F:zinc ion binding"/>
    <property type="evidence" value="ECO:0007669"/>
    <property type="project" value="UniProtKB-KW"/>
</dbReference>
<dbReference type="Pfam" id="PF13639">
    <property type="entry name" value="zf-RING_2"/>
    <property type="match status" value="1"/>
</dbReference>
<keyword evidence="3" id="KW-0479">Metal-binding</keyword>
<protein>
    <recommendedName>
        <fullName evidence="11">RING-type domain-containing protein</fullName>
    </recommendedName>
</protein>
<proteinExistence type="predicted"/>
<comment type="subcellular location">
    <subcellularLocation>
        <location evidence="1">Membrane</location>
    </subcellularLocation>
</comment>
<gene>
    <name evidence="12" type="ORF">ECRASSUSDP1_LOCUS16799</name>
</gene>
<dbReference type="GO" id="GO:0016020">
    <property type="term" value="C:membrane"/>
    <property type="evidence" value="ECO:0007669"/>
    <property type="project" value="UniProtKB-SubCell"/>
</dbReference>
<evidence type="ECO:0000256" key="3">
    <source>
        <dbReference type="ARBA" id="ARBA00022723"/>
    </source>
</evidence>
<feature type="transmembrane region" description="Helical" evidence="10">
    <location>
        <begin position="169"/>
        <end position="191"/>
    </location>
</feature>
<evidence type="ECO:0000256" key="8">
    <source>
        <dbReference type="PROSITE-ProRule" id="PRU00175"/>
    </source>
</evidence>
<feature type="transmembrane region" description="Helical" evidence="10">
    <location>
        <begin position="133"/>
        <end position="157"/>
    </location>
</feature>
<comment type="caution">
    <text evidence="12">The sequence shown here is derived from an EMBL/GenBank/DDBJ whole genome shotgun (WGS) entry which is preliminary data.</text>
</comment>
<feature type="domain" description="RING-type" evidence="11">
    <location>
        <begin position="278"/>
        <end position="321"/>
    </location>
</feature>
<feature type="transmembrane region" description="Helical" evidence="10">
    <location>
        <begin position="96"/>
        <end position="121"/>
    </location>
</feature>
<evidence type="ECO:0000256" key="1">
    <source>
        <dbReference type="ARBA" id="ARBA00004370"/>
    </source>
</evidence>
<dbReference type="AlphaFoldDB" id="A0AAD1XML4"/>
<evidence type="ECO:0000256" key="10">
    <source>
        <dbReference type="SAM" id="Phobius"/>
    </source>
</evidence>